<dbReference type="InterPro" id="IPR051010">
    <property type="entry name" value="BCAA_transport"/>
</dbReference>
<feature type="domain" description="Leucine-binding protein" evidence="6">
    <location>
        <begin position="32"/>
        <end position="392"/>
    </location>
</feature>
<dbReference type="PRINTS" id="PR00337">
    <property type="entry name" value="LEUILEVALBP"/>
</dbReference>
<dbReference type="CDD" id="cd06335">
    <property type="entry name" value="PBP1_ABC_ligand_binding-like"/>
    <property type="match status" value="1"/>
</dbReference>
<dbReference type="AlphaFoldDB" id="A0A4D8Q8M1"/>
<dbReference type="InterPro" id="IPR028081">
    <property type="entry name" value="Leu-bd"/>
</dbReference>
<keyword evidence="2" id="KW-0813">Transport</keyword>
<gene>
    <name evidence="7" type="ORF">D3867_31015</name>
</gene>
<feature type="chain" id="PRO_5020980722" evidence="5">
    <location>
        <begin position="30"/>
        <end position="403"/>
    </location>
</feature>
<reference evidence="7 8" key="1">
    <citation type="submission" date="2018-09" db="EMBL/GenBank/DDBJ databases">
        <title>Whole genome based analysis of evolution and adaptive divergence in Indian and Brazilian strains of Azospirillum brasilense.</title>
        <authorList>
            <person name="Singh C."/>
            <person name="Tripathi A.K."/>
        </authorList>
    </citation>
    <scope>NUCLEOTIDE SEQUENCE [LARGE SCALE GENOMIC DNA]</scope>
    <source>
        <strain evidence="7 8">MTCC4036</strain>
        <plasmid evidence="7 8">p3</plasmid>
    </source>
</reference>
<sequence>MHRRSVIRLLGAAVTLTSALALSAGSATAQDTIKIGMTSALTGPYNEYGEGGRRGVELAIEKWNAKGGINGKKVELAMLLDDQLVPDRAVQNMRRLLDNKELVAIIGPAGSGPTLAVIEMAAADGRPYMNPVAQTPTVTYPDGGKPRPNVFSFALQNDVESMVLGRYVANQFKKPGLVHESTAYGVSGADMIAKELKAAGGAAVATETYNQRAQDVTAQIARLQRAGADVVVCVGLGADLAVIRRTMARLNFNVPLVASNGALSIPYQEAAGDLVTGTRGSMVYVFGEETLNPAAQGFADAYKAKYGTDRWWGNDPQRPQIFMSLSVSNAYDAADVLFEGIKRANSTDPKAIATAIEGIQGLRGVNATYSFSATKHHAIAPEDVAIFEYVKSGDKIGLTIVKN</sequence>
<evidence type="ECO:0000313" key="8">
    <source>
        <dbReference type="Proteomes" id="UP000298596"/>
    </source>
</evidence>
<comment type="similarity">
    <text evidence="1">Belongs to the leucine-binding protein family.</text>
</comment>
<keyword evidence="7" id="KW-0614">Plasmid</keyword>
<organism evidence="7 8">
    <name type="scientific">Azospirillum brasilense</name>
    <dbReference type="NCBI Taxonomy" id="192"/>
    <lineage>
        <taxon>Bacteria</taxon>
        <taxon>Pseudomonadati</taxon>
        <taxon>Pseudomonadota</taxon>
        <taxon>Alphaproteobacteria</taxon>
        <taxon>Rhodospirillales</taxon>
        <taxon>Azospirillaceae</taxon>
        <taxon>Azospirillum</taxon>
    </lineage>
</organism>
<proteinExistence type="inferred from homology"/>
<name>A0A4D8Q8M1_AZOBR</name>
<evidence type="ECO:0000256" key="1">
    <source>
        <dbReference type="ARBA" id="ARBA00010062"/>
    </source>
</evidence>
<keyword evidence="3 5" id="KW-0732">Signal</keyword>
<evidence type="ECO:0000256" key="3">
    <source>
        <dbReference type="ARBA" id="ARBA00022729"/>
    </source>
</evidence>
<keyword evidence="4" id="KW-0029">Amino-acid transport</keyword>
<dbReference type="PANTHER" id="PTHR30483:SF6">
    <property type="entry name" value="PERIPLASMIC BINDING PROTEIN OF ABC TRANSPORTER FOR NATURAL AMINO ACIDS"/>
    <property type="match status" value="1"/>
</dbReference>
<accession>A0A4D8Q8M1</accession>
<geneLocation type="plasmid" evidence="7">
    <name>p3</name>
</geneLocation>
<dbReference type="SUPFAM" id="SSF53822">
    <property type="entry name" value="Periplasmic binding protein-like I"/>
    <property type="match status" value="1"/>
</dbReference>
<dbReference type="InterPro" id="IPR028082">
    <property type="entry name" value="Peripla_BP_I"/>
</dbReference>
<evidence type="ECO:0000256" key="4">
    <source>
        <dbReference type="ARBA" id="ARBA00022970"/>
    </source>
</evidence>
<feature type="signal peptide" evidence="5">
    <location>
        <begin position="1"/>
        <end position="29"/>
    </location>
</feature>
<dbReference type="InterPro" id="IPR000709">
    <property type="entry name" value="Leu_Ile_Val-bd"/>
</dbReference>
<evidence type="ECO:0000259" key="6">
    <source>
        <dbReference type="Pfam" id="PF13458"/>
    </source>
</evidence>
<dbReference type="Proteomes" id="UP000298596">
    <property type="component" value="Plasmid p3"/>
</dbReference>
<dbReference type="PANTHER" id="PTHR30483">
    <property type="entry name" value="LEUCINE-SPECIFIC-BINDING PROTEIN"/>
    <property type="match status" value="1"/>
</dbReference>
<dbReference type="Pfam" id="PF13458">
    <property type="entry name" value="Peripla_BP_6"/>
    <property type="match status" value="1"/>
</dbReference>
<dbReference type="EMBL" id="CP032333">
    <property type="protein sequence ID" value="QCO06344.1"/>
    <property type="molecule type" value="Genomic_DNA"/>
</dbReference>
<protein>
    <submittedName>
        <fullName evidence="7">Amino acid-binding protein</fullName>
    </submittedName>
</protein>
<evidence type="ECO:0000256" key="2">
    <source>
        <dbReference type="ARBA" id="ARBA00022448"/>
    </source>
</evidence>
<dbReference type="Gene3D" id="3.40.50.2300">
    <property type="match status" value="2"/>
</dbReference>
<evidence type="ECO:0000313" key="7">
    <source>
        <dbReference type="EMBL" id="QCO06344.1"/>
    </source>
</evidence>
<dbReference type="GO" id="GO:0006865">
    <property type="term" value="P:amino acid transport"/>
    <property type="evidence" value="ECO:0007669"/>
    <property type="project" value="UniProtKB-KW"/>
</dbReference>
<evidence type="ECO:0000256" key="5">
    <source>
        <dbReference type="SAM" id="SignalP"/>
    </source>
</evidence>